<evidence type="ECO:0000313" key="1">
    <source>
        <dbReference type="EnsemblMetazoa" id="ADIR014775-PA"/>
    </source>
</evidence>
<keyword evidence="2" id="KW-1185">Reference proteome</keyword>
<protein>
    <submittedName>
        <fullName evidence="1">Uncharacterized protein</fullName>
    </submittedName>
</protein>
<dbReference type="AlphaFoldDB" id="A0A182NY70"/>
<accession>A0A182NY70</accession>
<name>A0A182NY70_9DIPT</name>
<dbReference type="VEuPathDB" id="VectorBase:ADIR014775"/>
<reference evidence="2" key="1">
    <citation type="submission" date="2013-03" db="EMBL/GenBank/DDBJ databases">
        <title>The Genome Sequence of Anopheles dirus WRAIR2.</title>
        <authorList>
            <consortium name="The Broad Institute Genomics Platform"/>
            <person name="Neafsey D.E."/>
            <person name="Walton C."/>
            <person name="Walker B."/>
            <person name="Young S.K."/>
            <person name="Zeng Q."/>
            <person name="Gargeya S."/>
            <person name="Fitzgerald M."/>
            <person name="Haas B."/>
            <person name="Abouelleil A."/>
            <person name="Allen A.W."/>
            <person name="Alvarado L."/>
            <person name="Arachchi H.M."/>
            <person name="Berlin A.M."/>
            <person name="Chapman S.B."/>
            <person name="Gainer-Dewar J."/>
            <person name="Goldberg J."/>
            <person name="Griggs A."/>
            <person name="Gujja S."/>
            <person name="Hansen M."/>
            <person name="Howarth C."/>
            <person name="Imamovic A."/>
            <person name="Ireland A."/>
            <person name="Larimer J."/>
            <person name="McCowan C."/>
            <person name="Murphy C."/>
            <person name="Pearson M."/>
            <person name="Poon T.W."/>
            <person name="Priest M."/>
            <person name="Roberts A."/>
            <person name="Saif S."/>
            <person name="Shea T."/>
            <person name="Sisk P."/>
            <person name="Sykes S."/>
            <person name="Wortman J."/>
            <person name="Nusbaum C."/>
            <person name="Birren B."/>
        </authorList>
    </citation>
    <scope>NUCLEOTIDE SEQUENCE [LARGE SCALE GENOMIC DNA]</scope>
    <source>
        <strain evidence="2">WRAIR2</strain>
    </source>
</reference>
<proteinExistence type="predicted"/>
<evidence type="ECO:0000313" key="2">
    <source>
        <dbReference type="Proteomes" id="UP000075884"/>
    </source>
</evidence>
<dbReference type="EnsemblMetazoa" id="ADIR014775-RA">
    <property type="protein sequence ID" value="ADIR014775-PA"/>
    <property type="gene ID" value="ADIR014775"/>
</dbReference>
<sequence>CDFETSLLALLIARVWISKSPCSIGTSRKRTFALVPNNRMGHV</sequence>
<reference evidence="1" key="2">
    <citation type="submission" date="2020-05" db="UniProtKB">
        <authorList>
            <consortium name="EnsemblMetazoa"/>
        </authorList>
    </citation>
    <scope>IDENTIFICATION</scope>
    <source>
        <strain evidence="1">WRAIR2</strain>
    </source>
</reference>
<organism evidence="1 2">
    <name type="scientific">Anopheles dirus</name>
    <dbReference type="NCBI Taxonomy" id="7168"/>
    <lineage>
        <taxon>Eukaryota</taxon>
        <taxon>Metazoa</taxon>
        <taxon>Ecdysozoa</taxon>
        <taxon>Arthropoda</taxon>
        <taxon>Hexapoda</taxon>
        <taxon>Insecta</taxon>
        <taxon>Pterygota</taxon>
        <taxon>Neoptera</taxon>
        <taxon>Endopterygota</taxon>
        <taxon>Diptera</taxon>
        <taxon>Nematocera</taxon>
        <taxon>Culicoidea</taxon>
        <taxon>Culicidae</taxon>
        <taxon>Anophelinae</taxon>
        <taxon>Anopheles</taxon>
    </lineage>
</organism>
<dbReference type="Proteomes" id="UP000075884">
    <property type="component" value="Unassembled WGS sequence"/>
</dbReference>